<dbReference type="Pfam" id="PF02743">
    <property type="entry name" value="dCache_1"/>
    <property type="match status" value="1"/>
</dbReference>
<comment type="subcellular location">
    <subcellularLocation>
        <location evidence="1">Cell membrane</location>
        <topology evidence="1">Multi-pass membrane protein</topology>
    </subcellularLocation>
</comment>
<keyword evidence="7 9" id="KW-0807">Transducer</keyword>
<dbReference type="SMART" id="SM00283">
    <property type="entry name" value="MA"/>
    <property type="match status" value="1"/>
</dbReference>
<evidence type="ECO:0000313" key="15">
    <source>
        <dbReference type="Proteomes" id="UP000623269"/>
    </source>
</evidence>
<keyword evidence="3" id="KW-0145">Chemotaxis</keyword>
<evidence type="ECO:0000256" key="4">
    <source>
        <dbReference type="ARBA" id="ARBA00022692"/>
    </source>
</evidence>
<accession>A0A8J7HD05</accession>
<dbReference type="SMART" id="SM00304">
    <property type="entry name" value="HAMP"/>
    <property type="match status" value="1"/>
</dbReference>
<comment type="similarity">
    <text evidence="8">Belongs to the methyl-accepting chemotaxis (MCP) protein family.</text>
</comment>
<evidence type="ECO:0000313" key="14">
    <source>
        <dbReference type="EMBL" id="MBH1941497.1"/>
    </source>
</evidence>
<dbReference type="InterPro" id="IPR033479">
    <property type="entry name" value="dCache_1"/>
</dbReference>
<evidence type="ECO:0000256" key="5">
    <source>
        <dbReference type="ARBA" id="ARBA00022989"/>
    </source>
</evidence>
<feature type="coiled-coil region" evidence="10">
    <location>
        <begin position="664"/>
        <end position="691"/>
    </location>
</feature>
<dbReference type="InterPro" id="IPR003660">
    <property type="entry name" value="HAMP_dom"/>
</dbReference>
<proteinExistence type="inferred from homology"/>
<sequence>MGHTTKKSNVGIRKKVILKLFTSIRVKLTLFFLIPVIFIIILGISAYTSSKNAIVTNYTEATITSIKKTGEYYGIILQNAEDKALQLANDSLIKQYYTGKYSDDILEESNIYRSIRSNVTTMATSDKYIENINIFTNYGQAINTFGSFDITINPYEDFKSTEEAGLIDNKSRINLWTGYHKYVDEKLELDNSKYAISLSRQFLNNSSKPIGYIITDISMNVITDAMKTLELPENSFFAFISPDGREITLEGDSEQPIFFDKSYYKEAFLAEEESGHGYYDFSGKEHLFIYSKVGSTGAMVGALIPSSFLTQQADMIKNLTILLVLVASVVAVLTGIYVASGIGRIIHKIMKTMNAASKGDLTVSLKTGRKDEFGVLSNSINDMISNMKNLIMKASSVSQTVIGSTKNVTQSSELLLVASKDISAAISEIQQGITQQAEDTEQCLTLTDELAYQINGVHENGNAIAKIATNTKTVVKDGISEIDRLNHAANANIQITNETIKNIEELQKESKAITDIIAVINDIAEQTNLLSLNASIEAARAGEAGRGFSVVADEIRKLSLKSVNSAAEIEKIINKITAKTQSTVKTVMKAETISKKTEDRLTNVTKLFENINVHVDDLISQLDMIAEGINDINKSKTDTLRAIESISAVAEETSASSEEVDATAQQQLEAVTRLNEAAKALDKDASDLEASIRLFTID</sequence>
<dbReference type="Gene3D" id="3.30.450.20">
    <property type="entry name" value="PAS domain"/>
    <property type="match status" value="1"/>
</dbReference>
<dbReference type="Gene3D" id="1.10.287.950">
    <property type="entry name" value="Methyl-accepting chemotaxis protein"/>
    <property type="match status" value="1"/>
</dbReference>
<evidence type="ECO:0000256" key="2">
    <source>
        <dbReference type="ARBA" id="ARBA00022475"/>
    </source>
</evidence>
<dbReference type="GO" id="GO:0007165">
    <property type="term" value="P:signal transduction"/>
    <property type="evidence" value="ECO:0007669"/>
    <property type="project" value="UniProtKB-KW"/>
</dbReference>
<evidence type="ECO:0000256" key="11">
    <source>
        <dbReference type="SAM" id="Phobius"/>
    </source>
</evidence>
<dbReference type="Proteomes" id="UP000623269">
    <property type="component" value="Unassembled WGS sequence"/>
</dbReference>
<dbReference type="CDD" id="cd18774">
    <property type="entry name" value="PDC2_HK_sensor"/>
    <property type="match status" value="1"/>
</dbReference>
<dbReference type="PROSITE" id="PS50885">
    <property type="entry name" value="HAMP"/>
    <property type="match status" value="1"/>
</dbReference>
<evidence type="ECO:0000256" key="1">
    <source>
        <dbReference type="ARBA" id="ARBA00004651"/>
    </source>
</evidence>
<feature type="domain" description="Methyl-accepting transducer" evidence="12">
    <location>
        <begin position="411"/>
        <end position="661"/>
    </location>
</feature>
<protein>
    <submittedName>
        <fullName evidence="14">Methyl-accepting chemotaxis protein</fullName>
    </submittedName>
</protein>
<organism evidence="14 15">
    <name type="scientific">Mobilitalea sibirica</name>
    <dbReference type="NCBI Taxonomy" id="1462919"/>
    <lineage>
        <taxon>Bacteria</taxon>
        <taxon>Bacillati</taxon>
        <taxon>Bacillota</taxon>
        <taxon>Clostridia</taxon>
        <taxon>Lachnospirales</taxon>
        <taxon>Lachnospiraceae</taxon>
        <taxon>Mobilitalea</taxon>
    </lineage>
</organism>
<keyword evidence="6 11" id="KW-0472">Membrane</keyword>
<name>A0A8J7HD05_9FIRM</name>
<evidence type="ECO:0000256" key="7">
    <source>
        <dbReference type="ARBA" id="ARBA00023224"/>
    </source>
</evidence>
<dbReference type="EMBL" id="JAEAGR010000011">
    <property type="protein sequence ID" value="MBH1941497.1"/>
    <property type="molecule type" value="Genomic_DNA"/>
</dbReference>
<dbReference type="PROSITE" id="PS50111">
    <property type="entry name" value="CHEMOTAXIS_TRANSDUC_2"/>
    <property type="match status" value="1"/>
</dbReference>
<reference evidence="14" key="1">
    <citation type="submission" date="2020-12" db="EMBL/GenBank/DDBJ databases">
        <title>M. sibirica DSM 26468T genome.</title>
        <authorList>
            <person name="Thieme N."/>
            <person name="Rettenmaier R."/>
            <person name="Zverlov V."/>
            <person name="Liebl W."/>
        </authorList>
    </citation>
    <scope>NUCLEOTIDE SEQUENCE</scope>
    <source>
        <strain evidence="14">DSM 26468</strain>
    </source>
</reference>
<dbReference type="Pfam" id="PF00015">
    <property type="entry name" value="MCPsignal"/>
    <property type="match status" value="1"/>
</dbReference>
<dbReference type="CDD" id="cd06225">
    <property type="entry name" value="HAMP"/>
    <property type="match status" value="1"/>
</dbReference>
<feature type="transmembrane region" description="Helical" evidence="11">
    <location>
        <begin position="28"/>
        <end position="47"/>
    </location>
</feature>
<evidence type="ECO:0000259" key="13">
    <source>
        <dbReference type="PROSITE" id="PS50885"/>
    </source>
</evidence>
<dbReference type="PANTHER" id="PTHR32089:SF112">
    <property type="entry name" value="LYSOZYME-LIKE PROTEIN-RELATED"/>
    <property type="match status" value="1"/>
</dbReference>
<dbReference type="CDD" id="cd11386">
    <property type="entry name" value="MCP_signal"/>
    <property type="match status" value="1"/>
</dbReference>
<feature type="domain" description="HAMP" evidence="13">
    <location>
        <begin position="340"/>
        <end position="392"/>
    </location>
</feature>
<evidence type="ECO:0000256" key="9">
    <source>
        <dbReference type="PROSITE-ProRule" id="PRU00284"/>
    </source>
</evidence>
<evidence type="ECO:0000256" key="8">
    <source>
        <dbReference type="ARBA" id="ARBA00029447"/>
    </source>
</evidence>
<feature type="transmembrane region" description="Helical" evidence="11">
    <location>
        <begin position="319"/>
        <end position="343"/>
    </location>
</feature>
<dbReference type="GO" id="GO:0005886">
    <property type="term" value="C:plasma membrane"/>
    <property type="evidence" value="ECO:0007669"/>
    <property type="project" value="UniProtKB-SubCell"/>
</dbReference>
<keyword evidence="15" id="KW-1185">Reference proteome</keyword>
<dbReference type="PANTHER" id="PTHR32089">
    <property type="entry name" value="METHYL-ACCEPTING CHEMOTAXIS PROTEIN MCPB"/>
    <property type="match status" value="1"/>
</dbReference>
<dbReference type="AlphaFoldDB" id="A0A8J7HD05"/>
<gene>
    <name evidence="14" type="ORF">I5677_11390</name>
</gene>
<dbReference type="Gene3D" id="6.10.340.10">
    <property type="match status" value="1"/>
</dbReference>
<keyword evidence="4 11" id="KW-0812">Transmembrane</keyword>
<dbReference type="SUPFAM" id="SSF58104">
    <property type="entry name" value="Methyl-accepting chemotaxis protein (MCP) signaling domain"/>
    <property type="match status" value="1"/>
</dbReference>
<comment type="caution">
    <text evidence="14">The sequence shown here is derived from an EMBL/GenBank/DDBJ whole genome shotgun (WGS) entry which is preliminary data.</text>
</comment>
<evidence type="ECO:0000256" key="3">
    <source>
        <dbReference type="ARBA" id="ARBA00022500"/>
    </source>
</evidence>
<evidence type="ECO:0000256" key="10">
    <source>
        <dbReference type="SAM" id="Coils"/>
    </source>
</evidence>
<dbReference type="InterPro" id="IPR004089">
    <property type="entry name" value="MCPsignal_dom"/>
</dbReference>
<dbReference type="RefSeq" id="WP_197661706.1">
    <property type="nucleotide sequence ID" value="NZ_JAEAGR010000011.1"/>
</dbReference>
<keyword evidence="2" id="KW-1003">Cell membrane</keyword>
<dbReference type="GO" id="GO:0006935">
    <property type="term" value="P:chemotaxis"/>
    <property type="evidence" value="ECO:0007669"/>
    <property type="project" value="UniProtKB-KW"/>
</dbReference>
<evidence type="ECO:0000256" key="6">
    <source>
        <dbReference type="ARBA" id="ARBA00023136"/>
    </source>
</evidence>
<dbReference type="Pfam" id="PF00672">
    <property type="entry name" value="HAMP"/>
    <property type="match status" value="1"/>
</dbReference>
<keyword evidence="10" id="KW-0175">Coiled coil</keyword>
<evidence type="ECO:0000259" key="12">
    <source>
        <dbReference type="PROSITE" id="PS50111"/>
    </source>
</evidence>
<keyword evidence="5 11" id="KW-1133">Transmembrane helix</keyword>